<dbReference type="AlphaFoldDB" id="A0A914VIT9"/>
<dbReference type="WBParaSite" id="PSAMB.scaffold2035size25887.g16030.t2">
    <property type="protein sequence ID" value="PSAMB.scaffold2035size25887.g16030.t2"/>
    <property type="gene ID" value="PSAMB.scaffold2035size25887.g16030"/>
</dbReference>
<dbReference type="Proteomes" id="UP000887566">
    <property type="component" value="Unplaced"/>
</dbReference>
<dbReference type="PANTHER" id="PTHR36938:SF2">
    <property type="entry name" value="WAP DOMAIN-CONTAINING PROTEIN"/>
    <property type="match status" value="1"/>
</dbReference>
<sequence>MQTAEIFLLLLSGAALVSTQAIPGTLDWCSYWRARNIPKQECQGVPTIPPTMPPTFLPMCSVPVLTSCTPNFNCASGSSCVQNNQLCCAPMVMNDAVCPTVQALGITCNKTKPTNWCNTNDQCHTAPRRLCCPTGCNYNICVQGGNPVARDPTSTVDPLCPAPELVEITCQVTKPTNWCLSQDVCLDRNSAQQRRCCQTRCNYNVCMLNYNGKWIIA</sequence>
<protein>
    <submittedName>
        <fullName evidence="3">WAP domain-containing protein</fullName>
    </submittedName>
</protein>
<dbReference type="PANTHER" id="PTHR36938">
    <property type="entry name" value="PROTEIN CBG26935"/>
    <property type="match status" value="1"/>
</dbReference>
<feature type="chain" id="PRO_5037885874" evidence="1">
    <location>
        <begin position="20"/>
        <end position="217"/>
    </location>
</feature>
<feature type="signal peptide" evidence="1">
    <location>
        <begin position="1"/>
        <end position="19"/>
    </location>
</feature>
<evidence type="ECO:0000313" key="2">
    <source>
        <dbReference type="Proteomes" id="UP000887566"/>
    </source>
</evidence>
<accession>A0A914VIT9</accession>
<evidence type="ECO:0000256" key="1">
    <source>
        <dbReference type="SAM" id="SignalP"/>
    </source>
</evidence>
<name>A0A914VIT9_9BILA</name>
<proteinExistence type="predicted"/>
<keyword evidence="1" id="KW-0732">Signal</keyword>
<reference evidence="3" key="1">
    <citation type="submission" date="2022-11" db="UniProtKB">
        <authorList>
            <consortium name="WormBaseParasite"/>
        </authorList>
    </citation>
    <scope>IDENTIFICATION</scope>
</reference>
<organism evidence="2 3">
    <name type="scientific">Plectus sambesii</name>
    <dbReference type="NCBI Taxonomy" id="2011161"/>
    <lineage>
        <taxon>Eukaryota</taxon>
        <taxon>Metazoa</taxon>
        <taxon>Ecdysozoa</taxon>
        <taxon>Nematoda</taxon>
        <taxon>Chromadorea</taxon>
        <taxon>Plectida</taxon>
        <taxon>Plectina</taxon>
        <taxon>Plectoidea</taxon>
        <taxon>Plectidae</taxon>
        <taxon>Plectus</taxon>
    </lineage>
</organism>
<evidence type="ECO:0000313" key="3">
    <source>
        <dbReference type="WBParaSite" id="PSAMB.scaffold2035size25887.g16030.t2"/>
    </source>
</evidence>
<keyword evidence="2" id="KW-1185">Reference proteome</keyword>